<evidence type="ECO:0000313" key="7">
    <source>
        <dbReference type="Proteomes" id="UP000234530"/>
    </source>
</evidence>
<keyword evidence="7" id="KW-1185">Reference proteome</keyword>
<protein>
    <submittedName>
        <fullName evidence="6">LysR family transcriptional regulator</fullName>
    </submittedName>
</protein>
<dbReference type="Pfam" id="PF00126">
    <property type="entry name" value="HTH_1"/>
    <property type="match status" value="1"/>
</dbReference>
<dbReference type="AlphaFoldDB" id="A0A2H5F2M6"/>
<evidence type="ECO:0000259" key="5">
    <source>
        <dbReference type="PROSITE" id="PS50931"/>
    </source>
</evidence>
<dbReference type="CDD" id="cd08417">
    <property type="entry name" value="PBP2_Nitroaromatics_like"/>
    <property type="match status" value="1"/>
</dbReference>
<keyword evidence="3" id="KW-0238">DNA-binding</keyword>
<dbReference type="Gene3D" id="1.10.10.10">
    <property type="entry name" value="Winged helix-like DNA-binding domain superfamily/Winged helix DNA-binding domain"/>
    <property type="match status" value="1"/>
</dbReference>
<dbReference type="InterPro" id="IPR005119">
    <property type="entry name" value="LysR_subst-bd"/>
</dbReference>
<proteinExistence type="inferred from homology"/>
<gene>
    <name evidence="6" type="ORF">CX676_17855</name>
</gene>
<dbReference type="PROSITE" id="PS50931">
    <property type="entry name" value="HTH_LYSR"/>
    <property type="match status" value="1"/>
</dbReference>
<dbReference type="SUPFAM" id="SSF53850">
    <property type="entry name" value="Periplasmic binding protein-like II"/>
    <property type="match status" value="1"/>
</dbReference>
<dbReference type="OrthoDB" id="9811588at2"/>
<evidence type="ECO:0000256" key="4">
    <source>
        <dbReference type="ARBA" id="ARBA00023163"/>
    </source>
</evidence>
<dbReference type="GO" id="GO:0003700">
    <property type="term" value="F:DNA-binding transcription factor activity"/>
    <property type="evidence" value="ECO:0007669"/>
    <property type="project" value="InterPro"/>
</dbReference>
<dbReference type="InterPro" id="IPR050389">
    <property type="entry name" value="LysR-type_TF"/>
</dbReference>
<dbReference type="PANTHER" id="PTHR30118:SF15">
    <property type="entry name" value="TRANSCRIPTIONAL REGULATORY PROTEIN"/>
    <property type="match status" value="1"/>
</dbReference>
<dbReference type="InterPro" id="IPR000847">
    <property type="entry name" value="LysR_HTH_N"/>
</dbReference>
<dbReference type="InterPro" id="IPR036390">
    <property type="entry name" value="WH_DNA-bd_sf"/>
</dbReference>
<dbReference type="Gene3D" id="3.40.190.10">
    <property type="entry name" value="Periplasmic binding protein-like II"/>
    <property type="match status" value="2"/>
</dbReference>
<dbReference type="Pfam" id="PF03466">
    <property type="entry name" value="LysR_substrate"/>
    <property type="match status" value="1"/>
</dbReference>
<evidence type="ECO:0000256" key="2">
    <source>
        <dbReference type="ARBA" id="ARBA00023015"/>
    </source>
</evidence>
<dbReference type="SUPFAM" id="SSF46785">
    <property type="entry name" value="Winged helix' DNA-binding domain"/>
    <property type="match status" value="1"/>
</dbReference>
<dbReference type="PANTHER" id="PTHR30118">
    <property type="entry name" value="HTH-TYPE TRANSCRIPTIONAL REGULATOR LEUO-RELATED"/>
    <property type="match status" value="1"/>
</dbReference>
<dbReference type="PRINTS" id="PR00039">
    <property type="entry name" value="HTHLYSR"/>
</dbReference>
<dbReference type="KEGG" id="pzh:CX676_17855"/>
<feature type="domain" description="HTH lysR-type" evidence="5">
    <location>
        <begin position="13"/>
        <end position="69"/>
    </location>
</feature>
<organism evidence="6 7">
    <name type="scientific">Paracoccus zhejiangensis</name>
    <dbReference type="NCBI Taxonomy" id="1077935"/>
    <lineage>
        <taxon>Bacteria</taxon>
        <taxon>Pseudomonadati</taxon>
        <taxon>Pseudomonadota</taxon>
        <taxon>Alphaproteobacteria</taxon>
        <taxon>Rhodobacterales</taxon>
        <taxon>Paracoccaceae</taxon>
        <taxon>Paracoccus</taxon>
    </lineage>
</organism>
<name>A0A2H5F2M6_9RHOB</name>
<dbReference type="EMBL" id="CP025430">
    <property type="protein sequence ID" value="AUH65794.1"/>
    <property type="molecule type" value="Genomic_DNA"/>
</dbReference>
<keyword evidence="2" id="KW-0805">Transcription regulation</keyword>
<keyword evidence="4" id="KW-0804">Transcription</keyword>
<evidence type="ECO:0000256" key="3">
    <source>
        <dbReference type="ARBA" id="ARBA00023125"/>
    </source>
</evidence>
<evidence type="ECO:0000313" key="6">
    <source>
        <dbReference type="EMBL" id="AUH65794.1"/>
    </source>
</evidence>
<dbReference type="GO" id="GO:0003677">
    <property type="term" value="F:DNA binding"/>
    <property type="evidence" value="ECO:0007669"/>
    <property type="project" value="UniProtKB-KW"/>
</dbReference>
<comment type="similarity">
    <text evidence="1">Belongs to the LysR transcriptional regulatory family.</text>
</comment>
<dbReference type="InterPro" id="IPR037402">
    <property type="entry name" value="YidZ_PBP2"/>
</dbReference>
<evidence type="ECO:0000256" key="1">
    <source>
        <dbReference type="ARBA" id="ARBA00009437"/>
    </source>
</evidence>
<accession>A0A2H5F2M6</accession>
<dbReference type="InterPro" id="IPR036388">
    <property type="entry name" value="WH-like_DNA-bd_sf"/>
</dbReference>
<reference evidence="6 7" key="1">
    <citation type="journal article" date="2013" name="Antonie Van Leeuwenhoek">
        <title>Paracoccus zhejiangensis sp. nov., isolated from activated sludge in wastewater-treatment system.</title>
        <authorList>
            <person name="Wu Z.G."/>
            <person name="Zhang D.F."/>
            <person name="Liu Y.L."/>
            <person name="Wang F."/>
            <person name="Jiang X."/>
            <person name="Li C."/>
            <person name="Li S.P."/>
            <person name="Hong Q."/>
            <person name="Li W.J."/>
        </authorList>
    </citation>
    <scope>NUCLEOTIDE SEQUENCE [LARGE SCALE GENOMIC DNA]</scope>
    <source>
        <strain evidence="6 7">J6</strain>
    </source>
</reference>
<dbReference type="Proteomes" id="UP000234530">
    <property type="component" value="Chromosome"/>
</dbReference>
<sequence>MIGITHMDLRRSDLGLLVSLDALLTERSVTAAARRLGISQPALSAQLARLRDLMGDEILVGNAHGMVATPRAQALQAPLHALLADMSDLIFAETDFDPATGNRHFHIAATDVSLAVILPSVLNTICAEAPGIRITTGSLDHDDMVTAAETGKLDLVITAATRMPQGFQTTRLLTAPNCVIWRQGHPRLTGAITLDQFCDLSQLNVTPVEGSFQGPIDQILTAMGRKRRISASISSYVLAPALVRATDFVAVLPEIILRFDGTGLVSSPLPFAQDPPAISLGWHPRFRNDRAHHWLRQLIIDTCRRLERQAGGSPS</sequence>